<dbReference type="Pfam" id="PF00144">
    <property type="entry name" value="Beta-lactamase"/>
    <property type="match status" value="1"/>
</dbReference>
<dbReference type="GO" id="GO:0016787">
    <property type="term" value="F:hydrolase activity"/>
    <property type="evidence" value="ECO:0007669"/>
    <property type="project" value="UniProtKB-KW"/>
</dbReference>
<reference evidence="3 4" key="2">
    <citation type="submission" date="2020-06" db="EMBL/GenBank/DDBJ databases">
        <title>Ramlibacter rhizophilus sp. nov., isolated from rhizosphere soil of national flower Mugunghwa from South Korea.</title>
        <authorList>
            <person name="Zheng-Fei Y."/>
            <person name="Huan T."/>
        </authorList>
    </citation>
    <scope>NUCLEOTIDE SEQUENCE [LARGE SCALE GENOMIC DNA]</scope>
    <source>
        <strain evidence="3 4">B156</strain>
    </source>
</reference>
<keyword evidence="1 3" id="KW-0378">Hydrolase</keyword>
<name>A0A849K169_9BURK</name>
<comment type="caution">
    <text evidence="3">The sequence shown here is derived from an EMBL/GenBank/DDBJ whole genome shotgun (WGS) entry which is preliminary data.</text>
</comment>
<dbReference type="Gene3D" id="3.40.710.10">
    <property type="entry name" value="DD-peptidase/beta-lactamase superfamily"/>
    <property type="match status" value="1"/>
</dbReference>
<accession>A0A849K169</accession>
<dbReference type="InterPro" id="IPR001466">
    <property type="entry name" value="Beta-lactam-related"/>
</dbReference>
<evidence type="ECO:0000256" key="1">
    <source>
        <dbReference type="ARBA" id="ARBA00022801"/>
    </source>
</evidence>
<dbReference type="AlphaFoldDB" id="A0A849K169"/>
<dbReference type="RefSeq" id="WP_171556643.1">
    <property type="nucleotide sequence ID" value="NZ_JABFCS010000001.1"/>
</dbReference>
<gene>
    <name evidence="3" type="ORF">HK415_02520</name>
</gene>
<dbReference type="SUPFAM" id="SSF56601">
    <property type="entry name" value="beta-lactamase/transpeptidase-like"/>
    <property type="match status" value="1"/>
</dbReference>
<evidence type="ECO:0000313" key="4">
    <source>
        <dbReference type="Proteomes" id="UP000552954"/>
    </source>
</evidence>
<protein>
    <submittedName>
        <fullName evidence="3">Serine hydrolase</fullName>
    </submittedName>
</protein>
<dbReference type="Proteomes" id="UP000552954">
    <property type="component" value="Unassembled WGS sequence"/>
</dbReference>
<sequence length="349" mass="38727">MPDFSQAIAHAQAHEVPWPRDPASAPERWGVHHVDPPPYNRLRGPVHPRGGVSGVIRIGGEEVASWGTPDRADLTYSVAKTYLALLAGIAQARGLLDPNERIAQRLPGIGFDDAHNREITWAHMLEQTSEWQGTCFGMPDQVEHNRRVSHDPKPPQGVKGEARVLQRPGTYWEYNDVRINQLSLALLHLFRRPLPQVFQEAVLQPLGGGQDFRWAGYDDAWVEIDGQRMQSVPGGTHWGGGVSISARDQARIAQLLLDGGLHAGKQLLPREWVARMQQPCAIAPFYGWLTWLNASGGMFKDASRESWFMVGAGGHYVWMDPAHDAVVVVRWLDPAHSAGFVREVARALG</sequence>
<keyword evidence="4" id="KW-1185">Reference proteome</keyword>
<dbReference type="PANTHER" id="PTHR43283:SF11">
    <property type="entry name" value="BETA-LACTAMASE-RELATED DOMAIN-CONTAINING PROTEIN"/>
    <property type="match status" value="1"/>
</dbReference>
<feature type="domain" description="Beta-lactamase-related" evidence="2">
    <location>
        <begin position="51"/>
        <end position="329"/>
    </location>
</feature>
<dbReference type="InterPro" id="IPR012338">
    <property type="entry name" value="Beta-lactam/transpept-like"/>
</dbReference>
<organism evidence="3 4">
    <name type="scientific">Ramlibacter montanisoli</name>
    <dbReference type="NCBI Taxonomy" id="2732512"/>
    <lineage>
        <taxon>Bacteria</taxon>
        <taxon>Pseudomonadati</taxon>
        <taxon>Pseudomonadota</taxon>
        <taxon>Betaproteobacteria</taxon>
        <taxon>Burkholderiales</taxon>
        <taxon>Comamonadaceae</taxon>
        <taxon>Ramlibacter</taxon>
    </lineage>
</organism>
<evidence type="ECO:0000313" key="3">
    <source>
        <dbReference type="EMBL" id="NNU42268.1"/>
    </source>
</evidence>
<proteinExistence type="predicted"/>
<reference evidence="3 4" key="1">
    <citation type="submission" date="2020-05" db="EMBL/GenBank/DDBJ databases">
        <authorList>
            <person name="Khan S.A."/>
            <person name="Jeon C.O."/>
            <person name="Chun B.H."/>
        </authorList>
    </citation>
    <scope>NUCLEOTIDE SEQUENCE [LARGE SCALE GENOMIC DNA]</scope>
    <source>
        <strain evidence="3 4">B156</strain>
    </source>
</reference>
<evidence type="ECO:0000259" key="2">
    <source>
        <dbReference type="Pfam" id="PF00144"/>
    </source>
</evidence>
<dbReference type="EMBL" id="JABFCS010000001">
    <property type="protein sequence ID" value="NNU42268.1"/>
    <property type="molecule type" value="Genomic_DNA"/>
</dbReference>
<dbReference type="InterPro" id="IPR050789">
    <property type="entry name" value="Diverse_Enzym_Activities"/>
</dbReference>
<dbReference type="PANTHER" id="PTHR43283">
    <property type="entry name" value="BETA-LACTAMASE-RELATED"/>
    <property type="match status" value="1"/>
</dbReference>